<name>A0A0U2N5P3_9BACT</name>
<evidence type="ECO:0000313" key="1">
    <source>
        <dbReference type="EMBL" id="ALS55911.1"/>
    </source>
</evidence>
<dbReference type="Gene3D" id="3.60.15.10">
    <property type="entry name" value="Ribonuclease Z/Hydroxyacylglutathione hydrolase-like"/>
    <property type="match status" value="1"/>
</dbReference>
<dbReference type="EMBL" id="KT201082">
    <property type="protein sequence ID" value="ALS55911.1"/>
    <property type="molecule type" value="Genomic_DNA"/>
</dbReference>
<organism evidence="1">
    <name type="scientific">uncultured bacterium EIL68H05</name>
    <dbReference type="NCBI Taxonomy" id="1768205"/>
    <lineage>
        <taxon>Bacteria</taxon>
        <taxon>environmental samples</taxon>
    </lineage>
</organism>
<dbReference type="PANTHER" id="PTHR36142:SF2">
    <property type="entry name" value="METALLO-HYDROLASE_OXIDOREDUCTASE SUPERFAMILY PROTEIN"/>
    <property type="match status" value="1"/>
</dbReference>
<accession>A0A0U2N5P3</accession>
<dbReference type="PANTHER" id="PTHR36142">
    <property type="entry name" value="METALLO-HYDROLASE/OXIDOREDUCTASE SUPERFAMILY PROTEIN"/>
    <property type="match status" value="1"/>
</dbReference>
<dbReference type="InterPro" id="IPR036866">
    <property type="entry name" value="RibonucZ/Hydroxyglut_hydro"/>
</dbReference>
<protein>
    <recommendedName>
        <fullName evidence="2">MBL fold metallo-hydrolase</fullName>
    </recommendedName>
</protein>
<proteinExistence type="predicted"/>
<reference evidence="1" key="1">
    <citation type="journal article" date="2016" name="ISME J.">
        <title>Functional metagenomic screen reveals new and diverse microbial rhodopsins.</title>
        <authorList>
            <person name="Pushkarev A."/>
            <person name="Beja O."/>
        </authorList>
    </citation>
    <scope>NUCLEOTIDE SEQUENCE</scope>
</reference>
<evidence type="ECO:0008006" key="2">
    <source>
        <dbReference type="Google" id="ProtNLM"/>
    </source>
</evidence>
<sequence length="245" mass="27893">MKITKIDDYQSWHIVSAKAAIIIDPWLDKVMQPKSNLFINRARNENALITDEMISKVSCILISAPFEDHFHEKSLMRFDRNTLVLTSKPSEKKLRRLGFNNIEVLKAGFQRNVGDLIIKAHDAGFPYNYLWTFSFEIIQGDKVLYFESHVDKPSRIKNNNLKADCAILTTEEVKILGLLPLSNSSETTLEILKELECKNIMIQGSDPAETKGLISYFLKIGKENLGIFKSNNINVYKDPGSEVVI</sequence>
<dbReference type="AlphaFoldDB" id="A0A0U2N5P3"/>
<dbReference type="SUPFAM" id="SSF56281">
    <property type="entry name" value="Metallo-hydrolase/oxidoreductase"/>
    <property type="match status" value="1"/>
</dbReference>
<dbReference type="Pfam" id="PF13483">
    <property type="entry name" value="Lactamase_B_3"/>
    <property type="match status" value="1"/>
</dbReference>